<dbReference type="Proteomes" id="UP000054978">
    <property type="component" value="Unassembled WGS sequence"/>
</dbReference>
<feature type="transmembrane region" description="Helical" evidence="2">
    <location>
        <begin position="57"/>
        <end position="78"/>
    </location>
</feature>
<feature type="transmembrane region" description="Helical" evidence="2">
    <location>
        <begin position="405"/>
        <end position="426"/>
    </location>
</feature>
<dbReference type="GO" id="GO:0020037">
    <property type="term" value="F:heme binding"/>
    <property type="evidence" value="ECO:0007669"/>
    <property type="project" value="InterPro"/>
</dbReference>
<reference evidence="4" key="1">
    <citation type="submission" date="2016-01" db="EMBL/GenBank/DDBJ databases">
        <authorList>
            <person name="Peeters C."/>
        </authorList>
    </citation>
    <scope>NUCLEOTIDE SEQUENCE [LARGE SCALE GENOMIC DNA]</scope>
    <source>
        <strain evidence="4">LMG 29326</strain>
    </source>
</reference>
<evidence type="ECO:0000313" key="5">
    <source>
        <dbReference type="Proteomes" id="UP000054978"/>
    </source>
</evidence>
<keyword evidence="2" id="KW-0812">Transmembrane</keyword>
<dbReference type="SUPFAM" id="SSF81442">
    <property type="entry name" value="Cytochrome c oxidase subunit I-like"/>
    <property type="match status" value="1"/>
</dbReference>
<feature type="transmembrane region" description="Helical" evidence="2">
    <location>
        <begin position="90"/>
        <end position="113"/>
    </location>
</feature>
<keyword evidence="2" id="KW-1133">Transmembrane helix</keyword>
<evidence type="ECO:0000259" key="3">
    <source>
        <dbReference type="PROSITE" id="PS50855"/>
    </source>
</evidence>
<keyword evidence="1" id="KW-0813">Transport</keyword>
<dbReference type="GO" id="GO:0004129">
    <property type="term" value="F:cytochrome-c oxidase activity"/>
    <property type="evidence" value="ECO:0007669"/>
    <property type="project" value="InterPro"/>
</dbReference>
<dbReference type="InterPro" id="IPR023616">
    <property type="entry name" value="Cyt_c_oxase-like_su1_dom"/>
</dbReference>
<name>A0A157ZMM5_9BURK</name>
<feature type="transmembrane region" description="Helical" evidence="2">
    <location>
        <begin position="497"/>
        <end position="519"/>
    </location>
</feature>
<dbReference type="EMBL" id="FCOB02000003">
    <property type="protein sequence ID" value="SAK46774.1"/>
    <property type="molecule type" value="Genomic_DNA"/>
</dbReference>
<feature type="domain" description="Cytochrome oxidase subunit I profile" evidence="3">
    <location>
        <begin position="1"/>
        <end position="511"/>
    </location>
</feature>
<protein>
    <submittedName>
        <fullName evidence="4">Cytochrome c oxidase, subunit I</fullName>
    </submittedName>
</protein>
<keyword evidence="2" id="KW-0472">Membrane</keyword>
<dbReference type="PANTHER" id="PTHR10422">
    <property type="entry name" value="CYTOCHROME C OXIDASE SUBUNIT 1"/>
    <property type="match status" value="1"/>
</dbReference>
<dbReference type="InterPro" id="IPR000883">
    <property type="entry name" value="Cyt_C_Oxase_1"/>
</dbReference>
<feature type="transmembrane region" description="Helical" evidence="2">
    <location>
        <begin position="172"/>
        <end position="197"/>
    </location>
</feature>
<proteinExistence type="predicted"/>
<dbReference type="AlphaFoldDB" id="A0A157ZMM5"/>
<feature type="transmembrane region" description="Helical" evidence="2">
    <location>
        <begin position="327"/>
        <end position="347"/>
    </location>
</feature>
<comment type="caution">
    <text evidence="4">The sequence shown here is derived from an EMBL/GenBank/DDBJ whole genome shotgun (WGS) entry which is preliminary data.</text>
</comment>
<feature type="transmembrane region" description="Helical" evidence="2">
    <location>
        <begin position="283"/>
        <end position="306"/>
    </location>
</feature>
<feature type="transmembrane region" description="Helical" evidence="2">
    <location>
        <begin position="245"/>
        <end position="263"/>
    </location>
</feature>
<dbReference type="GO" id="GO:0016020">
    <property type="term" value="C:membrane"/>
    <property type="evidence" value="ECO:0007669"/>
    <property type="project" value="InterPro"/>
</dbReference>
<dbReference type="Pfam" id="PF00115">
    <property type="entry name" value="COX1"/>
    <property type="match status" value="1"/>
</dbReference>
<dbReference type="STRING" id="1777144.AWB83_00763"/>
<dbReference type="PANTHER" id="PTHR10422:SF40">
    <property type="entry name" value="CYTOCHROME C OXIDASE SUBUNIT I"/>
    <property type="match status" value="1"/>
</dbReference>
<dbReference type="RefSeq" id="WP_087042936.1">
    <property type="nucleotide sequence ID" value="NZ_FCOB02000003.1"/>
</dbReference>
<keyword evidence="5" id="KW-1185">Reference proteome</keyword>
<keyword evidence="1" id="KW-0679">Respiratory chain</keyword>
<evidence type="ECO:0000313" key="4">
    <source>
        <dbReference type="EMBL" id="SAK46774.1"/>
    </source>
</evidence>
<gene>
    <name evidence="4" type="ORF">AWB83_00763</name>
</gene>
<dbReference type="InterPro" id="IPR036927">
    <property type="entry name" value="Cyt_c_oxase-like_su1_sf"/>
</dbReference>
<accession>A0A157ZMM5</accession>
<feature type="transmembrane region" description="Helical" evidence="2">
    <location>
        <begin position="446"/>
        <end position="470"/>
    </location>
</feature>
<feature type="transmembrane region" description="Helical" evidence="2">
    <location>
        <begin position="367"/>
        <end position="384"/>
    </location>
</feature>
<feature type="transmembrane region" description="Helical" evidence="2">
    <location>
        <begin position="125"/>
        <end position="151"/>
    </location>
</feature>
<organism evidence="4 5">
    <name type="scientific">Caballeronia ptereochthonis</name>
    <dbReference type="NCBI Taxonomy" id="1777144"/>
    <lineage>
        <taxon>Bacteria</taxon>
        <taxon>Pseudomonadati</taxon>
        <taxon>Pseudomonadota</taxon>
        <taxon>Betaproteobacteria</taxon>
        <taxon>Burkholderiales</taxon>
        <taxon>Burkholderiaceae</taxon>
        <taxon>Caballeronia</taxon>
    </lineage>
</organism>
<dbReference type="Gene3D" id="1.20.210.10">
    <property type="entry name" value="Cytochrome c oxidase-like, subunit I domain"/>
    <property type="match status" value="1"/>
</dbReference>
<evidence type="ECO:0000256" key="1">
    <source>
        <dbReference type="ARBA" id="ARBA00022660"/>
    </source>
</evidence>
<feature type="transmembrane region" description="Helical" evidence="2">
    <location>
        <begin position="209"/>
        <end position="233"/>
    </location>
</feature>
<keyword evidence="1" id="KW-0249">Electron transport</keyword>
<dbReference type="PROSITE" id="PS50855">
    <property type="entry name" value="COX1"/>
    <property type="match status" value="1"/>
</dbReference>
<dbReference type="PRINTS" id="PR01165">
    <property type="entry name" value="CYCOXIDASEI"/>
</dbReference>
<dbReference type="GO" id="GO:0009060">
    <property type="term" value="P:aerobic respiration"/>
    <property type="evidence" value="ECO:0007669"/>
    <property type="project" value="InterPro"/>
</dbReference>
<evidence type="ECO:0000256" key="2">
    <source>
        <dbReference type="SAM" id="Phobius"/>
    </source>
</evidence>
<sequence>MFNSKRLVLAHFWLAFIAFGVALLLGAWQMLVRSPLHPWLQNPELYYRSVTEHGTVMGYAFPTLIAMGFGYAVSELALKRPLVGLRWAWLGFWLVAVGAVTATVPVAMGLASVLYTFYPPMIGNVFYYVGVVLVVVGSWVWVALMSVNLASWKRENRGKPVPLAMFATVAGAYLWGWTAVGAAVEVLFMILPVAIGWKSTIDAGLARVFFSWTLHAIVYFWLMPAYIAYYTIIPRAIGGRLYSDAMARISFILFLVVSMPIGIHHLFADPQVGSGFKFMHSVFTALVAVPTLLTVFTICASVEIAARLRGGRGPLGWIKALPWDNPMMLAVAFSFVMLGFGGAGGLINMSYQLDSTVHNTQWVTGHFHLIFGGAIVIMYFVIAYDLWPHLTGRAVQSVRLMRWQLWLWFVGMIVLTFPWHFVGILGMPRRMAFYDYSDPEIAAQGLSVAISVLGALILLASAVLFFIVLIKAHRAPRVTVEEFRFSRAVHEPRSIPVALNGFALWLVLMIGLTLVNYGYPIAQLLARSDTAVPAVPIGAQR</sequence>
<dbReference type="OrthoDB" id="9764568at2"/>